<evidence type="ECO:0000313" key="1">
    <source>
        <dbReference type="EMBL" id="KAL2464292.1"/>
    </source>
</evidence>
<accession>A0ABD1PK63</accession>
<dbReference type="Proteomes" id="UP001604277">
    <property type="component" value="Unassembled WGS sequence"/>
</dbReference>
<sequence>MNCALKISPCSITSLPKVSPSIFYSHNVSWICPEPIYRNHPNVTDSRTFSSPRAMPSSVGDVQRRSSLESLFCYDKPIPEEIIEKPIGLSLIRRVYLGESGNHCQSSVSRLRGNWKYYVFGMWGSRSPWSCLIKRLRPYGGTGNTVCSGCGGSRS</sequence>
<gene>
    <name evidence="1" type="ORF">Fot_52248</name>
</gene>
<dbReference type="EMBL" id="JBFOLJ010000018">
    <property type="protein sequence ID" value="KAL2464292.1"/>
    <property type="molecule type" value="Genomic_DNA"/>
</dbReference>
<reference evidence="2" key="1">
    <citation type="submission" date="2024-07" db="EMBL/GenBank/DDBJ databases">
        <title>Two chromosome-level genome assemblies of Korean endemic species Abeliophyllum distichum and Forsythia ovata (Oleaceae).</title>
        <authorList>
            <person name="Jang H."/>
        </authorList>
    </citation>
    <scope>NUCLEOTIDE SEQUENCE [LARGE SCALE GENOMIC DNA]</scope>
</reference>
<name>A0ABD1PK63_9LAMI</name>
<dbReference type="AlphaFoldDB" id="A0ABD1PK63"/>
<protein>
    <submittedName>
        <fullName evidence="1">Uncharacterized protein</fullName>
    </submittedName>
</protein>
<keyword evidence="2" id="KW-1185">Reference proteome</keyword>
<comment type="caution">
    <text evidence="1">The sequence shown here is derived from an EMBL/GenBank/DDBJ whole genome shotgun (WGS) entry which is preliminary data.</text>
</comment>
<evidence type="ECO:0000313" key="2">
    <source>
        <dbReference type="Proteomes" id="UP001604277"/>
    </source>
</evidence>
<organism evidence="1 2">
    <name type="scientific">Forsythia ovata</name>
    <dbReference type="NCBI Taxonomy" id="205694"/>
    <lineage>
        <taxon>Eukaryota</taxon>
        <taxon>Viridiplantae</taxon>
        <taxon>Streptophyta</taxon>
        <taxon>Embryophyta</taxon>
        <taxon>Tracheophyta</taxon>
        <taxon>Spermatophyta</taxon>
        <taxon>Magnoliopsida</taxon>
        <taxon>eudicotyledons</taxon>
        <taxon>Gunneridae</taxon>
        <taxon>Pentapetalae</taxon>
        <taxon>asterids</taxon>
        <taxon>lamiids</taxon>
        <taxon>Lamiales</taxon>
        <taxon>Oleaceae</taxon>
        <taxon>Forsythieae</taxon>
        <taxon>Forsythia</taxon>
    </lineage>
</organism>
<proteinExistence type="predicted"/>